<dbReference type="Pfam" id="PF14303">
    <property type="entry name" value="NAM-associated"/>
    <property type="match status" value="1"/>
</dbReference>
<feature type="domain" description="No apical meristem-associated C-terminal" evidence="2">
    <location>
        <begin position="7"/>
        <end position="116"/>
    </location>
</feature>
<proteinExistence type="predicted"/>
<protein>
    <submittedName>
        <fullName evidence="4">NAM-associated domain-containing protein</fullName>
    </submittedName>
</protein>
<evidence type="ECO:0000313" key="4">
    <source>
        <dbReference type="EnsemblFungi" id="PTTG_04866-t43_1-p1"/>
    </source>
</evidence>
<feature type="compositionally biased region" description="Acidic residues" evidence="1">
    <location>
        <begin position="193"/>
        <end position="204"/>
    </location>
</feature>
<reference evidence="3" key="2">
    <citation type="submission" date="2016-05" db="EMBL/GenBank/DDBJ databases">
        <title>Comparative analysis highlights variable genome content of wheat rusts and divergence of the mating loci.</title>
        <authorList>
            <person name="Cuomo C.A."/>
            <person name="Bakkeren G."/>
            <person name="Szabo L."/>
            <person name="Khalil H."/>
            <person name="Joly D."/>
            <person name="Goldberg J."/>
            <person name="Young S."/>
            <person name="Zeng Q."/>
            <person name="Fellers J."/>
        </authorList>
    </citation>
    <scope>NUCLEOTIDE SEQUENCE [LARGE SCALE GENOMIC DNA]</scope>
    <source>
        <strain evidence="3">1-1 BBBD Race 1</strain>
    </source>
</reference>
<name>A0A0C4EVN0_PUCT1</name>
<accession>A0A0C4EVN0</accession>
<feature type="compositionally biased region" description="Polar residues" evidence="1">
    <location>
        <begin position="1"/>
        <end position="46"/>
    </location>
</feature>
<organism evidence="3">
    <name type="scientific">Puccinia triticina (isolate 1-1 / race 1 (BBBD))</name>
    <name type="common">Brown leaf rust fungus</name>
    <dbReference type="NCBI Taxonomy" id="630390"/>
    <lineage>
        <taxon>Eukaryota</taxon>
        <taxon>Fungi</taxon>
        <taxon>Dikarya</taxon>
        <taxon>Basidiomycota</taxon>
        <taxon>Pucciniomycotina</taxon>
        <taxon>Pucciniomycetes</taxon>
        <taxon>Pucciniales</taxon>
        <taxon>Pucciniaceae</taxon>
        <taxon>Puccinia</taxon>
    </lineage>
</organism>
<feature type="region of interest" description="Disordered" evidence="1">
    <location>
        <begin position="104"/>
        <end position="231"/>
    </location>
</feature>
<gene>
    <name evidence="3" type="ORF">PTTG_04866</name>
</gene>
<dbReference type="EMBL" id="ADAS02000196">
    <property type="protein sequence ID" value="OAV88226.1"/>
    <property type="molecule type" value="Genomic_DNA"/>
</dbReference>
<feature type="compositionally biased region" description="Basic and acidic residues" evidence="1">
    <location>
        <begin position="127"/>
        <end position="160"/>
    </location>
</feature>
<reference evidence="4" key="4">
    <citation type="submission" date="2025-05" db="UniProtKB">
        <authorList>
            <consortium name="EnsemblFungi"/>
        </authorList>
    </citation>
    <scope>IDENTIFICATION</scope>
    <source>
        <strain evidence="4">isolate 1-1 / race 1 (BBBD)</strain>
    </source>
</reference>
<evidence type="ECO:0000313" key="5">
    <source>
        <dbReference type="Proteomes" id="UP000005240"/>
    </source>
</evidence>
<sequence length="231" mass="25937">MNSKSDLPQSGATYNLSSEINPSDAASDSTQVPSQSQALFLSQPTGNKKAKEARIQEIKDTKWKEEIVKVHCDMAVHSQAQNAILAKQKDAMVTMAKESIMRTDLSSLPPGQPVFFEKSCQRKKKNDVKEEEERKREEERKNEEEKKTNEAKAANKDSTRIPRTGAKRTSGQIKKQAVVKVEEDEGDYKVESTDEDEETTEDTSDGANEGENAGEEIDEDDKHEENREDTE</sequence>
<feature type="compositionally biased region" description="Acidic residues" evidence="1">
    <location>
        <begin position="212"/>
        <end position="231"/>
    </location>
</feature>
<dbReference type="AlphaFoldDB" id="A0A0C4EVN0"/>
<reference evidence="3" key="1">
    <citation type="submission" date="2009-11" db="EMBL/GenBank/DDBJ databases">
        <authorList>
            <consortium name="The Broad Institute Genome Sequencing Platform"/>
            <person name="Ward D."/>
            <person name="Feldgarden M."/>
            <person name="Earl A."/>
            <person name="Young S.K."/>
            <person name="Zeng Q."/>
            <person name="Koehrsen M."/>
            <person name="Alvarado L."/>
            <person name="Berlin A."/>
            <person name="Bochicchio J."/>
            <person name="Borenstein D."/>
            <person name="Chapman S.B."/>
            <person name="Chen Z."/>
            <person name="Engels R."/>
            <person name="Freedman E."/>
            <person name="Gellesch M."/>
            <person name="Goldberg J."/>
            <person name="Griggs A."/>
            <person name="Gujja S."/>
            <person name="Heilman E."/>
            <person name="Heiman D."/>
            <person name="Hepburn T."/>
            <person name="Howarth C."/>
            <person name="Jen D."/>
            <person name="Larson L."/>
            <person name="Lewis B."/>
            <person name="Mehta T."/>
            <person name="Park D."/>
            <person name="Pearson M."/>
            <person name="Roberts A."/>
            <person name="Saif S."/>
            <person name="Shea T."/>
            <person name="Shenoy N."/>
            <person name="Sisk P."/>
            <person name="Stolte C."/>
            <person name="Sykes S."/>
            <person name="Thomson T."/>
            <person name="Walk T."/>
            <person name="White J."/>
            <person name="Yandava C."/>
            <person name="Izard J."/>
            <person name="Baranova O.V."/>
            <person name="Blanton J.M."/>
            <person name="Tanner A.C."/>
            <person name="Dewhirst F.E."/>
            <person name="Haas B."/>
            <person name="Nusbaum C."/>
            <person name="Birren B."/>
        </authorList>
    </citation>
    <scope>NUCLEOTIDE SEQUENCE [LARGE SCALE GENOMIC DNA]</scope>
    <source>
        <strain evidence="3">1-1 BBBD Race 1</strain>
    </source>
</reference>
<evidence type="ECO:0000256" key="1">
    <source>
        <dbReference type="SAM" id="MobiDB-lite"/>
    </source>
</evidence>
<evidence type="ECO:0000313" key="3">
    <source>
        <dbReference type="EMBL" id="OAV88226.1"/>
    </source>
</evidence>
<feature type="region of interest" description="Disordered" evidence="1">
    <location>
        <begin position="1"/>
        <end position="54"/>
    </location>
</feature>
<dbReference type="Proteomes" id="UP000005240">
    <property type="component" value="Unassembled WGS sequence"/>
</dbReference>
<dbReference type="EnsemblFungi" id="PTTG_04866-t43_1">
    <property type="protein sequence ID" value="PTTG_04866-t43_1-p1"/>
    <property type="gene ID" value="PTTG_04866"/>
</dbReference>
<dbReference type="STRING" id="630390.A0A0C4EVN0"/>
<keyword evidence="5" id="KW-1185">Reference proteome</keyword>
<dbReference type="InterPro" id="IPR029466">
    <property type="entry name" value="NAM-associated_C"/>
</dbReference>
<dbReference type="VEuPathDB" id="FungiDB:PTTG_04866"/>
<evidence type="ECO:0000259" key="2">
    <source>
        <dbReference type="Pfam" id="PF14303"/>
    </source>
</evidence>
<reference evidence="4 5" key="3">
    <citation type="journal article" date="2017" name="G3 (Bethesda)">
        <title>Comparative analysis highlights variable genome content of wheat rusts and divergence of the mating loci.</title>
        <authorList>
            <person name="Cuomo C.A."/>
            <person name="Bakkeren G."/>
            <person name="Khalil H.B."/>
            <person name="Panwar V."/>
            <person name="Joly D."/>
            <person name="Linning R."/>
            <person name="Sakthikumar S."/>
            <person name="Song X."/>
            <person name="Adiconis X."/>
            <person name="Fan L."/>
            <person name="Goldberg J.M."/>
            <person name="Levin J.Z."/>
            <person name="Young S."/>
            <person name="Zeng Q."/>
            <person name="Anikster Y."/>
            <person name="Bruce M."/>
            <person name="Wang M."/>
            <person name="Yin C."/>
            <person name="McCallum B."/>
            <person name="Szabo L.J."/>
            <person name="Hulbert S."/>
            <person name="Chen X."/>
            <person name="Fellers J.P."/>
        </authorList>
    </citation>
    <scope>NUCLEOTIDE SEQUENCE</scope>
    <source>
        <strain evidence="4">isolate 1-1 / race 1 (BBBD)</strain>
        <strain evidence="5">Isolate 1-1 / race 1 (BBBD)</strain>
    </source>
</reference>